<dbReference type="RefSeq" id="WP_247809319.1">
    <property type="nucleotide sequence ID" value="NZ_CP095855.1"/>
</dbReference>
<dbReference type="NCBIfam" id="NF038402">
    <property type="entry name" value="TroA_like"/>
    <property type="match status" value="1"/>
</dbReference>
<gene>
    <name evidence="3" type="ORF">MYF79_19545</name>
</gene>
<dbReference type="Gene3D" id="3.40.50.1980">
    <property type="entry name" value="Nitrogenase molybdenum iron protein domain"/>
    <property type="match status" value="2"/>
</dbReference>
<sequence>MMPAINTYKDQLGREVSIPYPPRRIISLVPSQTELLYDLGLDEEVIAITKFCIHPDKWFRHKTRIGGTKQLHLEQILALQPDLIIANKEENTAEQVQYLMEQVPVWVSDIHCLNDALDMIRSIGAITGKNEAAEQITDNISLSFRRMDEKMRGQRPVRTAYFIWREPWMVAGGDTFIHAMLEHCHLENVFAATARYPAIDIDQLKSIDCQLVLLSSEPYPFKDKHIAELQAVLPGVRIELVDGEMFSWYGSRLEKAAMYLQAFRDRLEELPHFKS</sequence>
<evidence type="ECO:0000313" key="3">
    <source>
        <dbReference type="EMBL" id="UPK67136.1"/>
    </source>
</evidence>
<dbReference type="PROSITE" id="PS50983">
    <property type="entry name" value="FE_B12_PBP"/>
    <property type="match status" value="1"/>
</dbReference>
<feature type="domain" description="Fe/B12 periplasmic-binding" evidence="2">
    <location>
        <begin position="24"/>
        <end position="271"/>
    </location>
</feature>
<proteinExistence type="predicted"/>
<accession>A0ABY4HX75</accession>
<protein>
    <submittedName>
        <fullName evidence="3">Helical backbone metal receptor</fullName>
    </submittedName>
</protein>
<keyword evidence="3" id="KW-0675">Receptor</keyword>
<evidence type="ECO:0000313" key="4">
    <source>
        <dbReference type="Proteomes" id="UP000830198"/>
    </source>
</evidence>
<dbReference type="Pfam" id="PF01497">
    <property type="entry name" value="Peripla_BP_2"/>
    <property type="match status" value="1"/>
</dbReference>
<dbReference type="Proteomes" id="UP000830198">
    <property type="component" value="Chromosome"/>
</dbReference>
<name>A0ABY4HX75_CHIFI</name>
<dbReference type="SUPFAM" id="SSF53807">
    <property type="entry name" value="Helical backbone' metal receptor"/>
    <property type="match status" value="1"/>
</dbReference>
<evidence type="ECO:0000259" key="2">
    <source>
        <dbReference type="PROSITE" id="PS50983"/>
    </source>
</evidence>
<reference evidence="3 4" key="1">
    <citation type="submission" date="2022-04" db="EMBL/GenBank/DDBJ databases">
        <title>The arsenic-methylating capacity of Chitinophaga filiformis YT5 during chitin decomposition.</title>
        <authorList>
            <person name="Chen G."/>
            <person name="Liang Y."/>
        </authorList>
    </citation>
    <scope>NUCLEOTIDE SEQUENCE [LARGE SCALE GENOMIC DNA]</scope>
    <source>
        <strain evidence="3 4">YT5</strain>
    </source>
</reference>
<dbReference type="InterPro" id="IPR050902">
    <property type="entry name" value="ABC_Transporter_SBP"/>
</dbReference>
<evidence type="ECO:0000256" key="1">
    <source>
        <dbReference type="ARBA" id="ARBA00022729"/>
    </source>
</evidence>
<dbReference type="InterPro" id="IPR054828">
    <property type="entry name" value="Vit_B12_bind_prot"/>
</dbReference>
<keyword evidence="4" id="KW-1185">Reference proteome</keyword>
<dbReference type="InterPro" id="IPR002491">
    <property type="entry name" value="ABC_transptr_periplasmic_BD"/>
</dbReference>
<dbReference type="PANTHER" id="PTHR30535:SF35">
    <property type="entry name" value="PERIPLASMIC BINDING PROTEIN"/>
    <property type="match status" value="1"/>
</dbReference>
<keyword evidence="1" id="KW-0732">Signal</keyword>
<dbReference type="EMBL" id="CP095855">
    <property type="protein sequence ID" value="UPK67136.1"/>
    <property type="molecule type" value="Genomic_DNA"/>
</dbReference>
<dbReference type="PANTHER" id="PTHR30535">
    <property type="entry name" value="VITAMIN B12-BINDING PROTEIN"/>
    <property type="match status" value="1"/>
</dbReference>
<organism evidence="3 4">
    <name type="scientific">Chitinophaga filiformis</name>
    <name type="common">Myxococcus filiformis</name>
    <name type="synonym">Flexibacter filiformis</name>
    <dbReference type="NCBI Taxonomy" id="104663"/>
    <lineage>
        <taxon>Bacteria</taxon>
        <taxon>Pseudomonadati</taxon>
        <taxon>Bacteroidota</taxon>
        <taxon>Chitinophagia</taxon>
        <taxon>Chitinophagales</taxon>
        <taxon>Chitinophagaceae</taxon>
        <taxon>Chitinophaga</taxon>
    </lineage>
</organism>